<accession>A0A7K5H7G5</accession>
<dbReference type="GO" id="GO:0042981">
    <property type="term" value="P:regulation of apoptotic process"/>
    <property type="evidence" value="ECO:0007669"/>
    <property type="project" value="InterPro"/>
</dbReference>
<protein>
    <submittedName>
        <fullName evidence="9">ASC protein</fullName>
    </submittedName>
</protein>
<evidence type="ECO:0000256" key="6">
    <source>
        <dbReference type="ARBA" id="ARBA00023233"/>
    </source>
</evidence>
<dbReference type="Pfam" id="PF02758">
    <property type="entry name" value="PYRIN"/>
    <property type="match status" value="1"/>
</dbReference>
<dbReference type="PANTHER" id="PTHR46985:SF2">
    <property type="entry name" value="APOPTOSIS-ASSOCIATED SPECK-LIKE PROTEIN CONTAINING A CARD"/>
    <property type="match status" value="1"/>
</dbReference>
<feature type="domain" description="Pyrin" evidence="8">
    <location>
        <begin position="1"/>
        <end position="90"/>
    </location>
</feature>
<dbReference type="SMART" id="SM01289">
    <property type="entry name" value="PYRIN"/>
    <property type="match status" value="1"/>
</dbReference>
<dbReference type="PROSITE" id="PS50824">
    <property type="entry name" value="DAPIN"/>
    <property type="match status" value="1"/>
</dbReference>
<comment type="subcellular location">
    <subcellularLocation>
        <location evidence="1">Inflammasome</location>
    </subcellularLocation>
</comment>
<dbReference type="InterPro" id="IPR033516">
    <property type="entry name" value="CARD8/ASC/NALP1_CARD"/>
</dbReference>
<dbReference type="InterPro" id="IPR051249">
    <property type="entry name" value="NLRP_Inflammasome"/>
</dbReference>
<dbReference type="InterPro" id="IPR004020">
    <property type="entry name" value="DAPIN"/>
</dbReference>
<dbReference type="GO" id="GO:0045087">
    <property type="term" value="P:innate immune response"/>
    <property type="evidence" value="ECO:0007669"/>
    <property type="project" value="UniProtKB-KW"/>
</dbReference>
<keyword evidence="2" id="KW-0963">Cytoplasm</keyword>
<proteinExistence type="predicted"/>
<gene>
    <name evidence="9" type="primary">Pycard</name>
    <name evidence="9" type="ORF">CHUBUR_R15325</name>
</gene>
<dbReference type="PROSITE" id="PS50209">
    <property type="entry name" value="CARD"/>
    <property type="match status" value="1"/>
</dbReference>
<dbReference type="Proteomes" id="UP000541181">
    <property type="component" value="Unassembled WGS sequence"/>
</dbReference>
<evidence type="ECO:0000256" key="2">
    <source>
        <dbReference type="ARBA" id="ARBA00022490"/>
    </source>
</evidence>
<dbReference type="InterPro" id="IPR001315">
    <property type="entry name" value="CARD"/>
</dbReference>
<name>A0A7K5H7G5_9AVES</name>
<evidence type="ECO:0000259" key="7">
    <source>
        <dbReference type="PROSITE" id="PS50209"/>
    </source>
</evidence>
<reference evidence="9 10" key="1">
    <citation type="submission" date="2019-09" db="EMBL/GenBank/DDBJ databases">
        <title>Bird 10,000 Genomes (B10K) Project - Family phase.</title>
        <authorList>
            <person name="Zhang G."/>
        </authorList>
    </citation>
    <scope>NUCLEOTIDE SEQUENCE [LARGE SCALE GENOMIC DNA]</scope>
    <source>
        <strain evidence="9">B10K-CU-031-22</strain>
    </source>
</reference>
<sequence length="191" mass="21094">MGTRDRVLRALEELSAEELRRLKAALNRLPVAAGYSTIPRGRMEKADALDLTDLVIGHYQEKYGATVTAEALRHIQRRDLADGLTRDEGEAVGGGLARDVAAPSPAERFVRRHRVTLIDRVRGVSAMLDRLEVAGVLTTEMVAEVAAGPTPQEQMRRLLATAPAWGRRGHDLFLKALRDLHPYLVEELETG</sequence>
<evidence type="ECO:0000256" key="3">
    <source>
        <dbReference type="ARBA" id="ARBA00022588"/>
    </source>
</evidence>
<keyword evidence="4" id="KW-0391">Immunity</keyword>
<dbReference type="GO" id="GO:0006954">
    <property type="term" value="P:inflammatory response"/>
    <property type="evidence" value="ECO:0007669"/>
    <property type="project" value="UniProtKB-KW"/>
</dbReference>
<keyword evidence="10" id="KW-1185">Reference proteome</keyword>
<keyword evidence="3" id="KW-0399">Innate immunity</keyword>
<feature type="domain" description="CARD" evidence="7">
    <location>
        <begin position="102"/>
        <end position="191"/>
    </location>
</feature>
<organism evidence="9 10">
    <name type="scientific">Chunga burmeisteri</name>
    <name type="common">Black-legged seriema</name>
    <dbReference type="NCBI Taxonomy" id="1352770"/>
    <lineage>
        <taxon>Eukaryota</taxon>
        <taxon>Metazoa</taxon>
        <taxon>Chordata</taxon>
        <taxon>Craniata</taxon>
        <taxon>Vertebrata</taxon>
        <taxon>Euteleostomi</taxon>
        <taxon>Archelosauria</taxon>
        <taxon>Archosauria</taxon>
        <taxon>Dinosauria</taxon>
        <taxon>Saurischia</taxon>
        <taxon>Theropoda</taxon>
        <taxon>Coelurosauria</taxon>
        <taxon>Aves</taxon>
        <taxon>Neognathae</taxon>
        <taxon>Neoaves</taxon>
        <taxon>Telluraves</taxon>
        <taxon>Australaves</taxon>
        <taxon>Cariamiformes</taxon>
        <taxon>Cariamidae</taxon>
        <taxon>Chunga</taxon>
    </lineage>
</organism>
<keyword evidence="6" id="KW-1271">Inflammasome</keyword>
<dbReference type="InterPro" id="IPR011029">
    <property type="entry name" value="DEATH-like_dom_sf"/>
</dbReference>
<comment type="caution">
    <text evidence="9">The sequence shown here is derived from an EMBL/GenBank/DDBJ whole genome shotgun (WGS) entry which is preliminary data.</text>
</comment>
<evidence type="ECO:0000256" key="5">
    <source>
        <dbReference type="ARBA" id="ARBA00023198"/>
    </source>
</evidence>
<feature type="non-terminal residue" evidence="9">
    <location>
        <position position="1"/>
    </location>
</feature>
<evidence type="ECO:0000313" key="9">
    <source>
        <dbReference type="EMBL" id="NWS65300.1"/>
    </source>
</evidence>
<evidence type="ECO:0000313" key="10">
    <source>
        <dbReference type="Proteomes" id="UP000541181"/>
    </source>
</evidence>
<dbReference type="CDD" id="cd08330">
    <property type="entry name" value="CARD_ASC_NALP1"/>
    <property type="match status" value="1"/>
</dbReference>
<dbReference type="GO" id="GO:0061702">
    <property type="term" value="C:canonical inflammasome complex"/>
    <property type="evidence" value="ECO:0007669"/>
    <property type="project" value="UniProtKB-SubCell"/>
</dbReference>
<dbReference type="CDD" id="cd08321">
    <property type="entry name" value="Pyrin_ASC-like"/>
    <property type="match status" value="1"/>
</dbReference>
<evidence type="ECO:0000256" key="4">
    <source>
        <dbReference type="ARBA" id="ARBA00022859"/>
    </source>
</evidence>
<evidence type="ECO:0000256" key="1">
    <source>
        <dbReference type="ARBA" id="ARBA00004110"/>
    </source>
</evidence>
<dbReference type="SUPFAM" id="SSF47986">
    <property type="entry name" value="DEATH domain"/>
    <property type="match status" value="2"/>
</dbReference>
<keyword evidence="5" id="KW-0395">Inflammatory response</keyword>
<feature type="non-terminal residue" evidence="9">
    <location>
        <position position="191"/>
    </location>
</feature>
<dbReference type="OrthoDB" id="9396912at2759"/>
<dbReference type="AlphaFoldDB" id="A0A7K5H7G5"/>
<dbReference type="PANTHER" id="PTHR46985">
    <property type="entry name" value="NACHT, LRR AND PYD DOMAINS-CONTAINING PROTEIN 1"/>
    <property type="match status" value="1"/>
</dbReference>
<dbReference type="EMBL" id="VZRC01002537">
    <property type="protein sequence ID" value="NWS65300.1"/>
    <property type="molecule type" value="Genomic_DNA"/>
</dbReference>
<dbReference type="Gene3D" id="1.10.533.10">
    <property type="entry name" value="Death Domain, Fas"/>
    <property type="match status" value="2"/>
</dbReference>
<evidence type="ECO:0000259" key="8">
    <source>
        <dbReference type="PROSITE" id="PS50824"/>
    </source>
</evidence>
<dbReference type="Pfam" id="PF00619">
    <property type="entry name" value="CARD"/>
    <property type="match status" value="1"/>
</dbReference>